<evidence type="ECO:0000256" key="4">
    <source>
        <dbReference type="ARBA" id="ARBA00023157"/>
    </source>
</evidence>
<reference evidence="8 9" key="1">
    <citation type="submission" date="2015-09" db="EMBL/GenBank/DDBJ databases">
        <title>Trachymyrmex zeteki WGS genome.</title>
        <authorList>
            <person name="Nygaard S."/>
            <person name="Hu H."/>
            <person name="Boomsma J."/>
            <person name="Zhang G."/>
        </authorList>
    </citation>
    <scope>NUCLEOTIDE SEQUENCE [LARGE SCALE GENOMIC DNA]</scope>
    <source>
        <strain evidence="8">Tzet28-1</strain>
        <tissue evidence="8">Whole body</tissue>
    </source>
</reference>
<dbReference type="InterPro" id="IPR002557">
    <property type="entry name" value="Chitin-bd_dom"/>
</dbReference>
<evidence type="ECO:0000256" key="5">
    <source>
        <dbReference type="ARBA" id="ARBA00023180"/>
    </source>
</evidence>
<gene>
    <name evidence="8" type="ORF">ALC60_08810</name>
</gene>
<dbReference type="PANTHER" id="PTHR23301:SF0">
    <property type="entry name" value="CHITIN-BINDING TYPE-2 DOMAIN-CONTAINING PROTEIN-RELATED"/>
    <property type="match status" value="1"/>
</dbReference>
<evidence type="ECO:0000259" key="7">
    <source>
        <dbReference type="PROSITE" id="PS50940"/>
    </source>
</evidence>
<evidence type="ECO:0000313" key="9">
    <source>
        <dbReference type="Proteomes" id="UP000075809"/>
    </source>
</evidence>
<dbReference type="AlphaFoldDB" id="A0A151WX07"/>
<sequence length="188" mass="21798">MWFDTGIYVIVITFLAFWANNEVIAKEDQLEQSIWKEEFYADDIPTRCPYRENTTTTNIPHETDCTKFYKCLWGKRILIDCPLIAGTQTKLHYNRREQICDWPWLADCVNCPFQNKNGSWPQSKLSSPILNCSTYYVCINGTKYLQQCPPGTCFSRTCQDCIVNRSGGNCDYLKFCDGGLYFALLLQN</sequence>
<keyword evidence="9" id="KW-1185">Reference proteome</keyword>
<proteinExistence type="predicted"/>
<dbReference type="PROSITE" id="PS50940">
    <property type="entry name" value="CHIT_BIND_II"/>
    <property type="match status" value="2"/>
</dbReference>
<keyword evidence="1" id="KW-0147">Chitin-binding</keyword>
<evidence type="ECO:0000256" key="3">
    <source>
        <dbReference type="ARBA" id="ARBA00022737"/>
    </source>
</evidence>
<dbReference type="SMART" id="SM00494">
    <property type="entry name" value="ChtBD2"/>
    <property type="match status" value="2"/>
</dbReference>
<evidence type="ECO:0000256" key="6">
    <source>
        <dbReference type="SAM" id="SignalP"/>
    </source>
</evidence>
<evidence type="ECO:0000313" key="8">
    <source>
        <dbReference type="EMBL" id="KYQ52195.1"/>
    </source>
</evidence>
<keyword evidence="4" id="KW-1015">Disulfide bond</keyword>
<keyword evidence="2 6" id="KW-0732">Signal</keyword>
<feature type="chain" id="PRO_5007591497" description="Chitin-binding type-2 domain-containing protein" evidence="6">
    <location>
        <begin position="26"/>
        <end position="188"/>
    </location>
</feature>
<organism evidence="8 9">
    <name type="scientific">Mycetomoellerius zeteki</name>
    <dbReference type="NCBI Taxonomy" id="64791"/>
    <lineage>
        <taxon>Eukaryota</taxon>
        <taxon>Metazoa</taxon>
        <taxon>Ecdysozoa</taxon>
        <taxon>Arthropoda</taxon>
        <taxon>Hexapoda</taxon>
        <taxon>Insecta</taxon>
        <taxon>Pterygota</taxon>
        <taxon>Neoptera</taxon>
        <taxon>Endopterygota</taxon>
        <taxon>Hymenoptera</taxon>
        <taxon>Apocrita</taxon>
        <taxon>Aculeata</taxon>
        <taxon>Formicoidea</taxon>
        <taxon>Formicidae</taxon>
        <taxon>Myrmicinae</taxon>
        <taxon>Mycetomoellerius</taxon>
    </lineage>
</organism>
<dbReference type="GO" id="GO:0008061">
    <property type="term" value="F:chitin binding"/>
    <property type="evidence" value="ECO:0007669"/>
    <property type="project" value="UniProtKB-KW"/>
</dbReference>
<evidence type="ECO:0000256" key="2">
    <source>
        <dbReference type="ARBA" id="ARBA00022729"/>
    </source>
</evidence>
<keyword evidence="5" id="KW-0325">Glycoprotein</keyword>
<dbReference type="InterPro" id="IPR051940">
    <property type="entry name" value="Chitin_bind-dev_reg"/>
</dbReference>
<keyword evidence="3" id="KW-0677">Repeat</keyword>
<dbReference type="Proteomes" id="UP000075809">
    <property type="component" value="Unassembled WGS sequence"/>
</dbReference>
<dbReference type="SUPFAM" id="SSF57625">
    <property type="entry name" value="Invertebrate chitin-binding proteins"/>
    <property type="match status" value="2"/>
</dbReference>
<dbReference type="Pfam" id="PF01607">
    <property type="entry name" value="CBM_14"/>
    <property type="match status" value="2"/>
</dbReference>
<dbReference type="GO" id="GO:0005576">
    <property type="term" value="C:extracellular region"/>
    <property type="evidence" value="ECO:0007669"/>
    <property type="project" value="InterPro"/>
</dbReference>
<dbReference type="PANTHER" id="PTHR23301">
    <property type="entry name" value="CHITIN BINDING PERITROPHIN-A"/>
    <property type="match status" value="1"/>
</dbReference>
<feature type="domain" description="Chitin-binding type-2" evidence="7">
    <location>
        <begin position="112"/>
        <end position="172"/>
    </location>
</feature>
<evidence type="ECO:0000256" key="1">
    <source>
        <dbReference type="ARBA" id="ARBA00022669"/>
    </source>
</evidence>
<feature type="domain" description="Chitin-binding type-2" evidence="7">
    <location>
        <begin position="45"/>
        <end position="110"/>
    </location>
</feature>
<protein>
    <recommendedName>
        <fullName evidence="7">Chitin-binding type-2 domain-containing protein</fullName>
    </recommendedName>
</protein>
<dbReference type="STRING" id="64791.A0A151WX07"/>
<accession>A0A151WX07</accession>
<dbReference type="InterPro" id="IPR036508">
    <property type="entry name" value="Chitin-bd_dom_sf"/>
</dbReference>
<feature type="signal peptide" evidence="6">
    <location>
        <begin position="1"/>
        <end position="25"/>
    </location>
</feature>
<name>A0A151WX07_9HYME</name>
<dbReference type="Gene3D" id="2.170.140.10">
    <property type="entry name" value="Chitin binding domain"/>
    <property type="match status" value="2"/>
</dbReference>
<dbReference type="EMBL" id="KQ982691">
    <property type="protein sequence ID" value="KYQ52195.1"/>
    <property type="molecule type" value="Genomic_DNA"/>
</dbReference>